<feature type="transmembrane region" description="Helical" evidence="1">
    <location>
        <begin position="69"/>
        <end position="94"/>
    </location>
</feature>
<reference evidence="2 3" key="1">
    <citation type="submission" date="2016-10" db="EMBL/GenBank/DDBJ databases">
        <title>Draft genome sequences of four alkaliphilic bacteria belonging to the Anaerobacillus genus.</title>
        <authorList>
            <person name="Bassil N.M."/>
            <person name="Lloyd J.R."/>
        </authorList>
    </citation>
    <scope>NUCLEOTIDE SEQUENCE [LARGE SCALE GENOMIC DNA]</scope>
    <source>
        <strain evidence="2 3">DSM 22531</strain>
    </source>
</reference>
<dbReference type="InterPro" id="IPR049500">
    <property type="entry name" value="Peptidase_M50B-like"/>
</dbReference>
<evidence type="ECO:0000313" key="2">
    <source>
        <dbReference type="EMBL" id="OIJ22230.1"/>
    </source>
</evidence>
<dbReference type="STRING" id="472963.BKP45_06060"/>
<feature type="transmembrane region" description="Helical" evidence="1">
    <location>
        <begin position="6"/>
        <end position="26"/>
    </location>
</feature>
<comment type="caution">
    <text evidence="2">The sequence shown here is derived from an EMBL/GenBank/DDBJ whole genome shotgun (WGS) entry which is preliminary data.</text>
</comment>
<keyword evidence="1" id="KW-0812">Transmembrane</keyword>
<feature type="transmembrane region" description="Helical" evidence="1">
    <location>
        <begin position="194"/>
        <end position="216"/>
    </location>
</feature>
<gene>
    <name evidence="2" type="ORF">BKP45_06060</name>
</gene>
<evidence type="ECO:0000256" key="1">
    <source>
        <dbReference type="SAM" id="Phobius"/>
    </source>
</evidence>
<evidence type="ECO:0000313" key="3">
    <source>
        <dbReference type="Proteomes" id="UP000180057"/>
    </source>
</evidence>
<dbReference type="Proteomes" id="UP000180057">
    <property type="component" value="Unassembled WGS sequence"/>
</dbReference>
<organism evidence="2 3">
    <name type="scientific">Anaerobacillus alkalidiazotrophicus</name>
    <dbReference type="NCBI Taxonomy" id="472963"/>
    <lineage>
        <taxon>Bacteria</taxon>
        <taxon>Bacillati</taxon>
        <taxon>Bacillota</taxon>
        <taxon>Bacilli</taxon>
        <taxon>Bacillales</taxon>
        <taxon>Bacillaceae</taxon>
        <taxon>Anaerobacillus</taxon>
    </lineage>
</organism>
<dbReference type="Pfam" id="PF13398">
    <property type="entry name" value="Peptidase_M50B"/>
    <property type="match status" value="1"/>
</dbReference>
<protein>
    <recommendedName>
        <fullName evidence="4">M50 family peptidase</fullName>
    </recommendedName>
</protein>
<keyword evidence="3" id="KW-1185">Reference proteome</keyword>
<feature type="transmembrane region" description="Helical" evidence="1">
    <location>
        <begin position="101"/>
        <end position="118"/>
    </location>
</feature>
<accession>A0A1S2MCA2</accession>
<proteinExistence type="predicted"/>
<feature type="transmembrane region" description="Helical" evidence="1">
    <location>
        <begin position="149"/>
        <end position="174"/>
    </location>
</feature>
<feature type="transmembrane region" description="Helical" evidence="1">
    <location>
        <begin position="124"/>
        <end position="142"/>
    </location>
</feature>
<keyword evidence="1" id="KW-0472">Membrane</keyword>
<dbReference type="OrthoDB" id="158445at2"/>
<keyword evidence="1" id="KW-1133">Transmembrane helix</keyword>
<dbReference type="AlphaFoldDB" id="A0A1S2MCA2"/>
<evidence type="ECO:0008006" key="4">
    <source>
        <dbReference type="Google" id="ProtNLM"/>
    </source>
</evidence>
<name>A0A1S2MCA2_9BACI</name>
<sequence length="217" mass="24573">MNLEHIFYYLVAAFVICHIPIIRRLFCTINTLVHESGHAIAALMTSGKVYSVSLYLNSEGLAEVGTRSWLSRVIVSYAGYTTSSVVAFLCFYFINSNNLVFIFYGLLALAIINLVLWVRNFFGILWLCVFIGFSFYIEYHQLLALKEALILLSSSIILIHSVSSAFTIFYLSIFHPSRAGDATSLASNTFIPTILWGFIFFVQSLISLYYVFTLFIL</sequence>
<dbReference type="EMBL" id="MLQS01000001">
    <property type="protein sequence ID" value="OIJ22230.1"/>
    <property type="molecule type" value="Genomic_DNA"/>
</dbReference>